<keyword evidence="2" id="KW-0186">Copper</keyword>
<evidence type="ECO:0000259" key="3">
    <source>
        <dbReference type="PROSITE" id="PS51352"/>
    </source>
</evidence>
<name>A0ABU5E6Z0_9PROT</name>
<comment type="similarity">
    <text evidence="1">Belongs to the SCO1/2 family.</text>
</comment>
<dbReference type="Proteomes" id="UP001279642">
    <property type="component" value="Unassembled WGS sequence"/>
</dbReference>
<dbReference type="InterPro" id="IPR036249">
    <property type="entry name" value="Thioredoxin-like_sf"/>
</dbReference>
<gene>
    <name evidence="4" type="ORF">SMD27_00980</name>
</gene>
<dbReference type="Pfam" id="PF02630">
    <property type="entry name" value="SCO1-SenC"/>
    <property type="match status" value="1"/>
</dbReference>
<dbReference type="InterPro" id="IPR003782">
    <property type="entry name" value="SCO1/SenC"/>
</dbReference>
<dbReference type="PANTHER" id="PTHR12151:SF25">
    <property type="entry name" value="LINALOOL DEHYDRATASE_ISOMERASE DOMAIN-CONTAINING PROTEIN"/>
    <property type="match status" value="1"/>
</dbReference>
<evidence type="ECO:0000313" key="4">
    <source>
        <dbReference type="EMBL" id="MDY0881405.1"/>
    </source>
</evidence>
<dbReference type="PROSITE" id="PS51352">
    <property type="entry name" value="THIOREDOXIN_2"/>
    <property type="match status" value="1"/>
</dbReference>
<dbReference type="CDD" id="cd02968">
    <property type="entry name" value="SCO"/>
    <property type="match status" value="1"/>
</dbReference>
<dbReference type="SUPFAM" id="SSF52833">
    <property type="entry name" value="Thioredoxin-like"/>
    <property type="match status" value="1"/>
</dbReference>
<reference evidence="4 5" key="1">
    <citation type="journal article" date="2016" name="Antonie Van Leeuwenhoek">
        <title>Dongia soli sp. nov., isolated from soil from Dokdo, Korea.</title>
        <authorList>
            <person name="Kim D.U."/>
            <person name="Lee H."/>
            <person name="Kim H."/>
            <person name="Kim S.G."/>
            <person name="Ka J.O."/>
        </authorList>
    </citation>
    <scope>NUCLEOTIDE SEQUENCE [LARGE SCALE GENOMIC DNA]</scope>
    <source>
        <strain evidence="4 5">D78</strain>
    </source>
</reference>
<proteinExistence type="inferred from homology"/>
<evidence type="ECO:0000313" key="5">
    <source>
        <dbReference type="Proteomes" id="UP001279642"/>
    </source>
</evidence>
<sequence>MPKSGMARGLVIACLVAILGLCGLVSWKLYQRSVGAEAGSVAIGGPFSLTDQDGKHVTEADLKGKLSLIYFGYTFCPDACPTALGTITAALNKMGADADQVTPVFITIDPERDTQQVMKEYASNFHPRLRALTGSVDEVTAAAHAYKIYFTKEGGTDPQNYLMNHSTLIYLMDRDGKYLAHFGPQATPDDIATEVRKYL</sequence>
<evidence type="ECO:0000256" key="2">
    <source>
        <dbReference type="ARBA" id="ARBA00023008"/>
    </source>
</evidence>
<dbReference type="RefSeq" id="WP_320506470.1">
    <property type="nucleotide sequence ID" value="NZ_JAXCLW010000001.1"/>
</dbReference>
<dbReference type="PANTHER" id="PTHR12151">
    <property type="entry name" value="ELECTRON TRANSPORT PROTIN SCO1/SENC FAMILY MEMBER"/>
    <property type="match status" value="1"/>
</dbReference>
<organism evidence="4 5">
    <name type="scientific">Dongia soli</name>
    <dbReference type="NCBI Taxonomy" id="600628"/>
    <lineage>
        <taxon>Bacteria</taxon>
        <taxon>Pseudomonadati</taxon>
        <taxon>Pseudomonadota</taxon>
        <taxon>Alphaproteobacteria</taxon>
        <taxon>Rhodospirillales</taxon>
        <taxon>Dongiaceae</taxon>
        <taxon>Dongia</taxon>
    </lineage>
</organism>
<comment type="caution">
    <text evidence="4">The sequence shown here is derived from an EMBL/GenBank/DDBJ whole genome shotgun (WGS) entry which is preliminary data.</text>
</comment>
<dbReference type="InterPro" id="IPR013766">
    <property type="entry name" value="Thioredoxin_domain"/>
</dbReference>
<keyword evidence="5" id="KW-1185">Reference proteome</keyword>
<dbReference type="EMBL" id="JAXCLW010000001">
    <property type="protein sequence ID" value="MDY0881405.1"/>
    <property type="molecule type" value="Genomic_DNA"/>
</dbReference>
<feature type="domain" description="Thioredoxin" evidence="3">
    <location>
        <begin position="38"/>
        <end position="199"/>
    </location>
</feature>
<evidence type="ECO:0000256" key="1">
    <source>
        <dbReference type="ARBA" id="ARBA00010996"/>
    </source>
</evidence>
<accession>A0ABU5E6Z0</accession>
<protein>
    <submittedName>
        <fullName evidence="4">SCO family protein</fullName>
    </submittedName>
</protein>
<dbReference type="Gene3D" id="3.40.30.10">
    <property type="entry name" value="Glutaredoxin"/>
    <property type="match status" value="1"/>
</dbReference>